<evidence type="ECO:0000256" key="1">
    <source>
        <dbReference type="ARBA" id="ARBA00022737"/>
    </source>
</evidence>
<dbReference type="PANTHER" id="PTHR23048:SF0">
    <property type="entry name" value="CALMODULIN LIKE 3"/>
    <property type="match status" value="1"/>
</dbReference>
<keyword evidence="1" id="KW-0677">Repeat</keyword>
<dbReference type="GO" id="GO:0005509">
    <property type="term" value="F:calcium ion binding"/>
    <property type="evidence" value="ECO:0007669"/>
    <property type="project" value="InterPro"/>
</dbReference>
<reference evidence="4" key="1">
    <citation type="submission" date="2021-01" db="EMBL/GenBank/DDBJ databases">
        <authorList>
            <person name="Corre E."/>
            <person name="Pelletier E."/>
            <person name="Niang G."/>
            <person name="Scheremetjew M."/>
            <person name="Finn R."/>
            <person name="Kale V."/>
            <person name="Holt S."/>
            <person name="Cochrane G."/>
            <person name="Meng A."/>
            <person name="Brown T."/>
            <person name="Cohen L."/>
        </authorList>
    </citation>
    <scope>NUCLEOTIDE SEQUENCE</scope>
    <source>
        <strain evidence="4">WS</strain>
    </source>
</reference>
<dbReference type="PROSITE" id="PS50222">
    <property type="entry name" value="EF_HAND_2"/>
    <property type="match status" value="1"/>
</dbReference>
<dbReference type="SUPFAM" id="SSF47473">
    <property type="entry name" value="EF-hand"/>
    <property type="match status" value="1"/>
</dbReference>
<organism evidence="4">
    <name type="scientific">Percolomonas cosmopolitus</name>
    <dbReference type="NCBI Taxonomy" id="63605"/>
    <lineage>
        <taxon>Eukaryota</taxon>
        <taxon>Discoba</taxon>
        <taxon>Heterolobosea</taxon>
        <taxon>Tetramitia</taxon>
        <taxon>Eutetramitia</taxon>
        <taxon>Percolomonadidae</taxon>
        <taxon>Percolomonas</taxon>
    </lineage>
</organism>
<sequence>MTSISPPNAPKGLTKEYSLRANTFTQEDIEKIRAAFDKYDSQLSGTVNLFKLIFIFNELGQTVTEPELLELLDDSAHSRNPLDTSQNLMSETESLQQSARRSDSPGTPHEGHGAYGNSARNVQQQQTQNVDYSRYEIPFHTFLKILETHRERRELRNNEQDLLDSFVSMGGNPNGTGYIKSKKIKEICDEFGLTVDVNELLKVMDENHMGKVRFPSFKKALTTDLKLDL</sequence>
<protein>
    <recommendedName>
        <fullName evidence="3">EF-hand domain-containing protein</fullName>
    </recommendedName>
</protein>
<dbReference type="AlphaFoldDB" id="A0A7S1KUV2"/>
<dbReference type="InterPro" id="IPR002048">
    <property type="entry name" value="EF_hand_dom"/>
</dbReference>
<dbReference type="EMBL" id="HBGD01011178">
    <property type="protein sequence ID" value="CAD9085954.1"/>
    <property type="molecule type" value="Transcribed_RNA"/>
</dbReference>
<dbReference type="PANTHER" id="PTHR23048">
    <property type="entry name" value="MYOSIN LIGHT CHAIN 1, 3"/>
    <property type="match status" value="1"/>
</dbReference>
<name>A0A7S1KUV2_9EUKA</name>
<evidence type="ECO:0000259" key="3">
    <source>
        <dbReference type="PROSITE" id="PS50222"/>
    </source>
</evidence>
<feature type="compositionally biased region" description="Polar residues" evidence="2">
    <location>
        <begin position="118"/>
        <end position="127"/>
    </location>
</feature>
<evidence type="ECO:0000313" key="4">
    <source>
        <dbReference type="EMBL" id="CAD9085954.1"/>
    </source>
</evidence>
<feature type="compositionally biased region" description="Polar residues" evidence="2">
    <location>
        <begin position="81"/>
        <end position="99"/>
    </location>
</feature>
<evidence type="ECO:0000256" key="2">
    <source>
        <dbReference type="SAM" id="MobiDB-lite"/>
    </source>
</evidence>
<feature type="region of interest" description="Disordered" evidence="2">
    <location>
        <begin position="79"/>
        <end position="127"/>
    </location>
</feature>
<dbReference type="InterPro" id="IPR011992">
    <property type="entry name" value="EF-hand-dom_pair"/>
</dbReference>
<feature type="domain" description="EF-hand" evidence="3">
    <location>
        <begin position="27"/>
        <end position="62"/>
    </location>
</feature>
<accession>A0A7S1KUV2</accession>
<dbReference type="InterPro" id="IPR050230">
    <property type="entry name" value="CALM/Myosin/TropC-like"/>
</dbReference>
<dbReference type="GO" id="GO:0016460">
    <property type="term" value="C:myosin II complex"/>
    <property type="evidence" value="ECO:0007669"/>
    <property type="project" value="TreeGrafter"/>
</dbReference>
<gene>
    <name evidence="4" type="ORF">PCOS0759_LOCUS9208</name>
</gene>
<dbReference type="Gene3D" id="1.10.238.10">
    <property type="entry name" value="EF-hand"/>
    <property type="match status" value="2"/>
</dbReference>
<proteinExistence type="predicted"/>